<dbReference type="RefSeq" id="WP_123225763.1">
    <property type="nucleotide sequence ID" value="NZ_RJSE01000002.1"/>
</dbReference>
<dbReference type="EMBL" id="RJSE01000002">
    <property type="protein sequence ID" value="RNL65724.1"/>
    <property type="molecule type" value="Genomic_DNA"/>
</dbReference>
<evidence type="ECO:0000313" key="1">
    <source>
        <dbReference type="EMBL" id="RNL65724.1"/>
    </source>
</evidence>
<dbReference type="InterPro" id="IPR023393">
    <property type="entry name" value="START-like_dom_sf"/>
</dbReference>
<keyword evidence="2" id="KW-1185">Reference proteome</keyword>
<dbReference type="Proteomes" id="UP000267128">
    <property type="component" value="Unassembled WGS sequence"/>
</dbReference>
<accession>A0A3N0CQJ6</accession>
<proteinExistence type="predicted"/>
<evidence type="ECO:0000313" key="2">
    <source>
        <dbReference type="Proteomes" id="UP000267128"/>
    </source>
</evidence>
<dbReference type="CDD" id="cd07812">
    <property type="entry name" value="SRPBCC"/>
    <property type="match status" value="1"/>
</dbReference>
<dbReference type="OrthoDB" id="6624781at2"/>
<dbReference type="Gene3D" id="3.30.530.20">
    <property type="match status" value="1"/>
</dbReference>
<sequence>MSTVTISREIRIPAPPAVVWSVLATPSQQSVVDQRVRLISEWGEPGTVDSGYELSMRGRLPMRLHVTDAVAGERHVVAIEWNGRTRGSQEAHLEPDGVGCVLMYTMSIEVPLGLRSLQRIYGEKRLGKWLDAVARVSTAVGE</sequence>
<gene>
    <name evidence="1" type="ORF">EFK50_01360</name>
</gene>
<dbReference type="Pfam" id="PF10604">
    <property type="entry name" value="Polyketide_cyc2"/>
    <property type="match status" value="1"/>
</dbReference>
<reference evidence="1 2" key="1">
    <citation type="submission" date="2018-11" db="EMBL/GenBank/DDBJ databases">
        <authorList>
            <person name="Li F."/>
        </authorList>
    </citation>
    <scope>NUCLEOTIDE SEQUENCE [LARGE SCALE GENOMIC DNA]</scope>
    <source>
        <strain evidence="1 2">Gsoil 097</strain>
    </source>
</reference>
<dbReference type="SUPFAM" id="SSF55961">
    <property type="entry name" value="Bet v1-like"/>
    <property type="match status" value="1"/>
</dbReference>
<dbReference type="InterPro" id="IPR019587">
    <property type="entry name" value="Polyketide_cyclase/dehydratase"/>
</dbReference>
<organism evidence="1 2">
    <name type="scientific">Nocardioides marmoriginsengisoli</name>
    <dbReference type="NCBI Taxonomy" id="661483"/>
    <lineage>
        <taxon>Bacteria</taxon>
        <taxon>Bacillati</taxon>
        <taxon>Actinomycetota</taxon>
        <taxon>Actinomycetes</taxon>
        <taxon>Propionibacteriales</taxon>
        <taxon>Nocardioidaceae</taxon>
        <taxon>Nocardioides</taxon>
    </lineage>
</organism>
<protein>
    <submittedName>
        <fullName evidence="1">SRPBCC family protein</fullName>
    </submittedName>
</protein>
<name>A0A3N0CQJ6_9ACTN</name>
<dbReference type="AlphaFoldDB" id="A0A3N0CQJ6"/>
<comment type="caution">
    <text evidence="1">The sequence shown here is derived from an EMBL/GenBank/DDBJ whole genome shotgun (WGS) entry which is preliminary data.</text>
</comment>